<keyword evidence="2" id="KW-1185">Reference proteome</keyword>
<comment type="caution">
    <text evidence="1">The sequence shown here is derived from an EMBL/GenBank/DDBJ whole genome shotgun (WGS) entry which is preliminary data.</text>
</comment>
<dbReference type="InterPro" id="IPR006626">
    <property type="entry name" value="PbH1"/>
</dbReference>
<accession>A0ABX1HPP4</accession>
<dbReference type="SUPFAM" id="SSF51126">
    <property type="entry name" value="Pectin lyase-like"/>
    <property type="match status" value="2"/>
</dbReference>
<dbReference type="GO" id="GO:0045135">
    <property type="term" value="F:poly(beta-D-mannuronate) lyase activity"/>
    <property type="evidence" value="ECO:0007669"/>
    <property type="project" value="UniProtKB-EC"/>
</dbReference>
<evidence type="ECO:0000313" key="2">
    <source>
        <dbReference type="Proteomes" id="UP000717634"/>
    </source>
</evidence>
<dbReference type="InterPro" id="IPR039513">
    <property type="entry name" value="PL-6"/>
</dbReference>
<dbReference type="EMBL" id="JAAVTK010000012">
    <property type="protein sequence ID" value="NKI90983.1"/>
    <property type="molecule type" value="Genomic_DNA"/>
</dbReference>
<dbReference type="Gene3D" id="2.160.20.10">
    <property type="entry name" value="Single-stranded right-handed beta-helix, Pectin lyase-like"/>
    <property type="match status" value="2"/>
</dbReference>
<dbReference type="InterPro" id="IPR011050">
    <property type="entry name" value="Pectin_lyase_fold/virulence"/>
</dbReference>
<organism evidence="1 2">
    <name type="scientific">Hymenobacter artigasi</name>
    <dbReference type="NCBI Taxonomy" id="2719616"/>
    <lineage>
        <taxon>Bacteria</taxon>
        <taxon>Pseudomonadati</taxon>
        <taxon>Bacteroidota</taxon>
        <taxon>Cytophagia</taxon>
        <taxon>Cytophagales</taxon>
        <taxon>Hymenobacteraceae</taxon>
        <taxon>Hymenobacter</taxon>
    </lineage>
</organism>
<dbReference type="InterPro" id="IPR012334">
    <property type="entry name" value="Pectin_lyas_fold"/>
</dbReference>
<proteinExistence type="predicted"/>
<name>A0ABX1HPP4_9BACT</name>
<reference evidence="1 2" key="1">
    <citation type="submission" date="2020-03" db="EMBL/GenBank/DDBJ databases">
        <title>Genomic Encyclopedia of Type Strains, Phase IV (KMG-V): Genome sequencing to study the core and pangenomes of soil and plant-associated prokaryotes.</title>
        <authorList>
            <person name="Whitman W."/>
        </authorList>
    </citation>
    <scope>NUCLEOTIDE SEQUENCE [LARGE SCALE GENOMIC DNA]</scope>
    <source>
        <strain evidence="1 2">1B</strain>
    </source>
</reference>
<sequence>MRHLPTLLITTLLGWSGHLTTHASAIKVADVAAFNAAVPNLHPGDTLVLAAGSWRDAQLVFKGTGTEQQPIVLRAERPGATRLMGLSSLRLVGSYLVVSGLDFREGYAPNGGVIEFRDDKKGLANHCRVTECVIDNYNRPIGGSDDKWVHFYGQYNRFDHNYVAGKKTVGVTMVVELPTPESRENHHRIDHNFFGPRPRLGSNAGETIRIGLSETSLTSSRTVVEENYFYHCNGEVEIVSVKSGENVVRRNVFEECEGSVVLRHGNNNLIEGNYFLGNGKTQTGGVRIINAGHKILNNYFADLRGTEFRGALVIMHGVPNSPLNRYSPVHDVAVENNTFVNCSNIELGAGKDAERTQAPANVTLTNNVFYGPQMPQPFHVFEDMSGLKFTHNLLQASGSGPNIAGLEAATFTVQKSADGLLVPVAKGAPKTDIRRPVTAAEAGPRWFRPAAASADTRTGRVLPVATPADLLKAFQTAKANDIIELTQPGIYPVPQTIGVTVPLTLRAKAGVASRPVLLGSNAGQSVFTIENGGKLRLAGVAFDGKGVGAAGLIQSGTQPALEHYSLWANNCAFYGLTDGTGHVFQATTATFADTVQFANCLFYNLAGSALSLATETKDKGTYNAEYVILRNCLFRNVQGSALELYRGGNDESTLGPFLTVDHCTFDNVGGAKSPALMLTGVQWTDIRNSLFNKSGVASAAIKYQELGKSKNRLSNTNFSQSGKVVASYPPRTEKLTYVTTAFAAPQKFDYRLKTPTPQLPVATDGRPVGFVKQ</sequence>
<dbReference type="Pfam" id="PF14592">
    <property type="entry name" value="Chondroitinas_B"/>
    <property type="match status" value="1"/>
</dbReference>
<dbReference type="SMART" id="SM00710">
    <property type="entry name" value="PbH1"/>
    <property type="match status" value="7"/>
</dbReference>
<dbReference type="RefSeq" id="WP_168674565.1">
    <property type="nucleotide sequence ID" value="NZ_JAAVTK010000012.1"/>
</dbReference>
<gene>
    <name evidence="1" type="ORF">HBN54_003595</name>
</gene>
<dbReference type="CDD" id="cd14251">
    <property type="entry name" value="PL-6"/>
    <property type="match status" value="1"/>
</dbReference>
<evidence type="ECO:0000313" key="1">
    <source>
        <dbReference type="EMBL" id="NKI90983.1"/>
    </source>
</evidence>
<dbReference type="EC" id="4.2.2.3" evidence="1"/>
<keyword evidence="1" id="KW-0456">Lyase</keyword>
<dbReference type="Proteomes" id="UP000717634">
    <property type="component" value="Unassembled WGS sequence"/>
</dbReference>
<protein>
    <submittedName>
        <fullName evidence="1">Poly(Beta-D-mannuronate) lyase</fullName>
        <ecNumber evidence="1">4.2.2.3</ecNumber>
    </submittedName>
</protein>